<reference evidence="1" key="2">
    <citation type="journal article" date="2021" name="PeerJ">
        <title>Extensive microbial diversity within the chicken gut microbiome revealed by metagenomics and culture.</title>
        <authorList>
            <person name="Gilroy R."/>
            <person name="Ravi A."/>
            <person name="Getino M."/>
            <person name="Pursley I."/>
            <person name="Horton D.L."/>
            <person name="Alikhan N.F."/>
            <person name="Baker D."/>
            <person name="Gharbi K."/>
            <person name="Hall N."/>
            <person name="Watson M."/>
            <person name="Adriaenssens E.M."/>
            <person name="Foster-Nyarko E."/>
            <person name="Jarju S."/>
            <person name="Secka A."/>
            <person name="Antonio M."/>
            <person name="Oren A."/>
            <person name="Chaudhuri R.R."/>
            <person name="La Ragione R."/>
            <person name="Hildebrand F."/>
            <person name="Pallen M.J."/>
        </authorList>
    </citation>
    <scope>NUCLEOTIDE SEQUENCE</scope>
    <source>
        <strain evidence="1">CHK195-26880</strain>
    </source>
</reference>
<accession>A0A9D1G9I5</accession>
<proteinExistence type="predicted"/>
<sequence>MEHSFNVEIAKEYGIVEAILLKHIYYWILKNKANNKYFYDDNYWTYNSTKAFAELFPYLSKRQIEYSLKKLIDKGLIVKGNYNKVTYDRTSWYAITKLGYSILQNCEIEMTNLSNRNDENVKPIPNINTNINTDINNNNPIIPSSYFDNEELDALFKDFLSMRKKIKAVNSDRAITLLINKLSKYDDKTKIKMIENSIENSWKGIYELKEEKKKPVYSDTFSTEGRRIF</sequence>
<evidence type="ECO:0000313" key="1">
    <source>
        <dbReference type="EMBL" id="HIT36873.1"/>
    </source>
</evidence>
<dbReference type="EMBL" id="DVKQ01000002">
    <property type="protein sequence ID" value="HIT36873.1"/>
    <property type="molecule type" value="Genomic_DNA"/>
</dbReference>
<name>A0A9D1G9I5_9FIRM</name>
<reference evidence="1" key="1">
    <citation type="submission" date="2020-10" db="EMBL/GenBank/DDBJ databases">
        <authorList>
            <person name="Gilroy R."/>
        </authorList>
    </citation>
    <scope>NUCLEOTIDE SEQUENCE</scope>
    <source>
        <strain evidence="1">CHK195-26880</strain>
    </source>
</reference>
<gene>
    <name evidence="1" type="ORF">IAB59_00110</name>
</gene>
<comment type="caution">
    <text evidence="1">The sequence shown here is derived from an EMBL/GenBank/DDBJ whole genome shotgun (WGS) entry which is preliminary data.</text>
</comment>
<evidence type="ECO:0000313" key="2">
    <source>
        <dbReference type="Proteomes" id="UP000886833"/>
    </source>
</evidence>
<protein>
    <submittedName>
        <fullName evidence="1">Uncharacterized protein</fullName>
    </submittedName>
</protein>
<dbReference type="Proteomes" id="UP000886833">
    <property type="component" value="Unassembled WGS sequence"/>
</dbReference>
<dbReference type="AlphaFoldDB" id="A0A9D1G9I5"/>
<organism evidence="1 2">
    <name type="scientific">Candidatus Onthousia faecipullorum</name>
    <dbReference type="NCBI Taxonomy" id="2840887"/>
    <lineage>
        <taxon>Bacteria</taxon>
        <taxon>Bacillati</taxon>
        <taxon>Bacillota</taxon>
        <taxon>Bacilli</taxon>
        <taxon>Candidatus Onthousia</taxon>
    </lineage>
</organism>